<accession>A0A9P9DUK6</accession>
<evidence type="ECO:0000313" key="3">
    <source>
        <dbReference type="Proteomes" id="UP000700596"/>
    </source>
</evidence>
<dbReference type="EMBL" id="JAGMWT010000007">
    <property type="protein sequence ID" value="KAH7125347.1"/>
    <property type="molecule type" value="Genomic_DNA"/>
</dbReference>
<evidence type="ECO:0000313" key="2">
    <source>
        <dbReference type="EMBL" id="KAH7125347.1"/>
    </source>
</evidence>
<reference evidence="2" key="1">
    <citation type="journal article" date="2021" name="Nat. Commun.">
        <title>Genetic determinants of endophytism in the Arabidopsis root mycobiome.</title>
        <authorList>
            <person name="Mesny F."/>
            <person name="Miyauchi S."/>
            <person name="Thiergart T."/>
            <person name="Pickel B."/>
            <person name="Atanasova L."/>
            <person name="Karlsson M."/>
            <person name="Huettel B."/>
            <person name="Barry K.W."/>
            <person name="Haridas S."/>
            <person name="Chen C."/>
            <person name="Bauer D."/>
            <person name="Andreopoulos W."/>
            <person name="Pangilinan J."/>
            <person name="LaButti K."/>
            <person name="Riley R."/>
            <person name="Lipzen A."/>
            <person name="Clum A."/>
            <person name="Drula E."/>
            <person name="Henrissat B."/>
            <person name="Kohler A."/>
            <person name="Grigoriev I.V."/>
            <person name="Martin F.M."/>
            <person name="Hacquard S."/>
        </authorList>
    </citation>
    <scope>NUCLEOTIDE SEQUENCE</scope>
    <source>
        <strain evidence="2">MPI-CAGE-CH-0243</strain>
    </source>
</reference>
<name>A0A9P9DUK6_9PLEO</name>
<dbReference type="Proteomes" id="UP000700596">
    <property type="component" value="Unassembled WGS sequence"/>
</dbReference>
<feature type="region of interest" description="Disordered" evidence="1">
    <location>
        <begin position="239"/>
        <end position="261"/>
    </location>
</feature>
<gene>
    <name evidence="2" type="ORF">B0J11DRAFT_528203</name>
</gene>
<comment type="caution">
    <text evidence="2">The sequence shown here is derived from an EMBL/GenBank/DDBJ whole genome shotgun (WGS) entry which is preliminary data.</text>
</comment>
<evidence type="ECO:0000256" key="1">
    <source>
        <dbReference type="SAM" id="MobiDB-lite"/>
    </source>
</evidence>
<proteinExistence type="predicted"/>
<dbReference type="AlphaFoldDB" id="A0A9P9DUK6"/>
<keyword evidence="3" id="KW-1185">Reference proteome</keyword>
<organism evidence="2 3">
    <name type="scientific">Dendryphion nanum</name>
    <dbReference type="NCBI Taxonomy" id="256645"/>
    <lineage>
        <taxon>Eukaryota</taxon>
        <taxon>Fungi</taxon>
        <taxon>Dikarya</taxon>
        <taxon>Ascomycota</taxon>
        <taxon>Pezizomycotina</taxon>
        <taxon>Dothideomycetes</taxon>
        <taxon>Pleosporomycetidae</taxon>
        <taxon>Pleosporales</taxon>
        <taxon>Torulaceae</taxon>
        <taxon>Dendryphion</taxon>
    </lineage>
</organism>
<sequence length="261" mass="29114">MCILYCTVLYPITGRKDTSDTARPIDDGRLMCFQRACQGVLIMYSFPAWAKPPSLSDATHFATNASISNRSATRRTTAQEDREISTGCKQVLVQSASAATSGEGRSRFLRYTLLSGNKGEMCRSRPTDGRNGQWSMVAGFVAFESAISDREAKLEPCWREREHLERRWLRASAGRPRAVSRAVQGSHGSHGFHGWQLFCAFTNSIGLILSKSAAIVGRSLRRLPAPHLPARRIVTSWGLDRPAKRKTHDARRTWPAARHEN</sequence>
<protein>
    <submittedName>
        <fullName evidence="2">Uncharacterized protein</fullName>
    </submittedName>
</protein>